<dbReference type="STRING" id="1618023.UH38_02150"/>
<dbReference type="Proteomes" id="UP000032452">
    <property type="component" value="Unassembled WGS sequence"/>
</dbReference>
<reference evidence="1 2" key="1">
    <citation type="submission" date="2015-02" db="EMBL/GenBank/DDBJ databases">
        <title>Draft genome of a novel marine cyanobacterium (Chroococcales) isolated from South Atlantic Ocean.</title>
        <authorList>
            <person name="Rigonato J."/>
            <person name="Alvarenga D.O."/>
            <person name="Branco L.H."/>
            <person name="Varani A.M."/>
            <person name="Brandini F.P."/>
            <person name="Fiore M.F."/>
        </authorList>
    </citation>
    <scope>NUCLEOTIDE SEQUENCE [LARGE SCALE GENOMIC DNA]</scope>
    <source>
        <strain evidence="1 2">CENA595</strain>
    </source>
</reference>
<sequence>MLLRAAEWKLLQSEYGIREVDRERAFLVLGEPKENRNKLKKAINSVYEYRSKYVHGRVFIPNPMSMKLADESLDKFQDKLLKHIDLAMLLLVASLQKLIIEDGDEFKFSETVLMRSQVEEGSIP</sequence>
<keyword evidence="2" id="KW-1185">Reference proteome</keyword>
<dbReference type="EMBL" id="JYON01000001">
    <property type="protein sequence ID" value="KJH73581.1"/>
    <property type="molecule type" value="Genomic_DNA"/>
</dbReference>
<organism evidence="1 2">
    <name type="scientific">Aliterella atlantica CENA595</name>
    <dbReference type="NCBI Taxonomy" id="1618023"/>
    <lineage>
        <taxon>Bacteria</taxon>
        <taxon>Bacillati</taxon>
        <taxon>Cyanobacteriota</taxon>
        <taxon>Cyanophyceae</taxon>
        <taxon>Chroococcidiopsidales</taxon>
        <taxon>Aliterellaceae</taxon>
        <taxon>Aliterella</taxon>
    </lineage>
</organism>
<gene>
    <name evidence="1" type="ORF">UH38_02150</name>
</gene>
<evidence type="ECO:0000313" key="1">
    <source>
        <dbReference type="EMBL" id="KJH73581.1"/>
    </source>
</evidence>
<name>A0A0D9A279_9CYAN</name>
<proteinExistence type="predicted"/>
<evidence type="ECO:0008006" key="3">
    <source>
        <dbReference type="Google" id="ProtNLM"/>
    </source>
</evidence>
<comment type="caution">
    <text evidence="1">The sequence shown here is derived from an EMBL/GenBank/DDBJ whole genome shotgun (WGS) entry which is preliminary data.</text>
</comment>
<protein>
    <recommendedName>
        <fullName evidence="3">Apea-like HEPN domain-containing protein</fullName>
    </recommendedName>
</protein>
<evidence type="ECO:0000313" key="2">
    <source>
        <dbReference type="Proteomes" id="UP000032452"/>
    </source>
</evidence>
<accession>A0A0D9A279</accession>
<dbReference type="AlphaFoldDB" id="A0A0D9A279"/>